<evidence type="ECO:0000313" key="3">
    <source>
        <dbReference type="Proteomes" id="UP000218267"/>
    </source>
</evidence>
<gene>
    <name evidence="2" type="ORF">ALGA_0625</name>
</gene>
<dbReference type="KEGG" id="mbas:ALGA_0625"/>
<dbReference type="Proteomes" id="UP000218267">
    <property type="component" value="Chromosome"/>
</dbReference>
<sequence length="106" mass="12056">MWERVGSSELTGFAYKLVDGQKNITETLRIKIEGGSIVYQATVPDQNEGVSVSFVLNESDNSCFSFENKKHDFPKKNQYKKVTKTKLEIQVLGDQDKGFSFVQKKE</sequence>
<organism evidence="2 3">
    <name type="scientific">Labilibaculum antarcticum</name>
    <dbReference type="NCBI Taxonomy" id="1717717"/>
    <lineage>
        <taxon>Bacteria</taxon>
        <taxon>Pseudomonadati</taxon>
        <taxon>Bacteroidota</taxon>
        <taxon>Bacteroidia</taxon>
        <taxon>Marinilabiliales</taxon>
        <taxon>Marinifilaceae</taxon>
        <taxon>Labilibaculum</taxon>
    </lineage>
</organism>
<dbReference type="EMBL" id="AP018042">
    <property type="protein sequence ID" value="BAX79015.1"/>
    <property type="molecule type" value="Genomic_DNA"/>
</dbReference>
<accession>A0A1Y1CFA7</accession>
<protein>
    <recommendedName>
        <fullName evidence="1">DUF6265 domain-containing protein</fullName>
    </recommendedName>
</protein>
<dbReference type="AlphaFoldDB" id="A0A1Y1CFA7"/>
<keyword evidence="3" id="KW-1185">Reference proteome</keyword>
<evidence type="ECO:0000313" key="2">
    <source>
        <dbReference type="EMBL" id="BAX79015.1"/>
    </source>
</evidence>
<name>A0A1Y1CFA7_9BACT</name>
<feature type="domain" description="DUF6265" evidence="1">
    <location>
        <begin position="9"/>
        <end position="91"/>
    </location>
</feature>
<dbReference type="Pfam" id="PF19780">
    <property type="entry name" value="DUF6265"/>
    <property type="match status" value="1"/>
</dbReference>
<dbReference type="InterPro" id="IPR046232">
    <property type="entry name" value="DUF6265"/>
</dbReference>
<reference evidence="2 3" key="1">
    <citation type="journal article" date="2018" name="Mar. Genomics">
        <title>Complete genome sequence of Marinifilaceae bacterium strain SPP2, isolated from the Antarctic marine sediment.</title>
        <authorList>
            <person name="Watanabe M."/>
            <person name="Kojima H."/>
            <person name="Fukui M."/>
        </authorList>
    </citation>
    <scope>NUCLEOTIDE SEQUENCE [LARGE SCALE GENOMIC DNA]</scope>
    <source>
        <strain evidence="2 3">SPP2</strain>
    </source>
</reference>
<dbReference type="OrthoDB" id="5382295at2"/>
<reference evidence="3" key="2">
    <citation type="journal article" date="2020" name="Antonie Van Leeuwenhoek">
        <title>Labilibaculum antarcticum sp. nov., a novel facultative anaerobic, psychrotorelant bacterium isolated from marine sediment of Antarctica.</title>
        <authorList>
            <person name="Watanabe M."/>
            <person name="Kojima H."/>
            <person name="Fukui M."/>
        </authorList>
    </citation>
    <scope>NUCLEOTIDE SEQUENCE [LARGE SCALE GENOMIC DNA]</scope>
    <source>
        <strain evidence="3">SPP2</strain>
    </source>
</reference>
<evidence type="ECO:0000259" key="1">
    <source>
        <dbReference type="Pfam" id="PF19780"/>
    </source>
</evidence>
<proteinExistence type="predicted"/>